<keyword evidence="4" id="KW-0443">Lipid metabolism</keyword>
<dbReference type="GO" id="GO:0003847">
    <property type="term" value="F:1-alkyl-2-acetylglycerophosphocholine esterase activity"/>
    <property type="evidence" value="ECO:0007669"/>
    <property type="project" value="UniProtKB-EC"/>
</dbReference>
<keyword evidence="3" id="KW-0442">Lipid degradation</keyword>
<evidence type="ECO:0000313" key="5">
    <source>
        <dbReference type="EMBL" id="THW33650.1"/>
    </source>
</evidence>
<dbReference type="PANTHER" id="PTHR10272:SF14">
    <property type="entry name" value="PAF ACETYLHYDROLASE FAMILY PROTEIN"/>
    <property type="match status" value="1"/>
</dbReference>
<sequence length="404" mass="44408">MHGRHQLSLLFIFLPTFNSTIIMKLCIVIASAAMASAITLQPPLGKYGVATSVMELVDTSRNDPYAPKQEHRRIMVSAYYPATSLKNCQPLTVPYMPPATAAVHDTMYADFGISNGTFGSFQLSTCAFNRKDRSRGSTNFPIALFSPGLGNTRLMYGAMAQSFASQGFVVITMDHPYDAAIVEYPDKSIALAANISTDAEIEKNLYVRRQDVSFIINKLHDRSIRQTLFHDIADTKSLNKILMFGHSLGGATAAAAMQTDHRIAAGVNMDGRFFDSSMPNNTSSPFMIMSREGHNITSDPTWAPAWSKFTGTKLFVSLNNFTHGTFTDLPLLADALGTPGSEYEVIGEILGAVEGKRADEIVNGFVGQFFDFVRGVLKDLLPRNMTKEFPEAVVLDKQIRKQCN</sequence>
<gene>
    <name evidence="5" type="ORF">D6D22_09016</name>
</gene>
<comment type="caution">
    <text evidence="5">The sequence shown here is derived from an EMBL/GenBank/DDBJ whole genome shotgun (WGS) entry which is preliminary data.</text>
</comment>
<dbReference type="GO" id="GO:0016042">
    <property type="term" value="P:lipid catabolic process"/>
    <property type="evidence" value="ECO:0007669"/>
    <property type="project" value="UniProtKB-KW"/>
</dbReference>
<dbReference type="AlphaFoldDB" id="A0A4S8X9A8"/>
<evidence type="ECO:0000256" key="2">
    <source>
        <dbReference type="ARBA" id="ARBA00022801"/>
    </source>
</evidence>
<evidence type="ECO:0000256" key="3">
    <source>
        <dbReference type="ARBA" id="ARBA00022963"/>
    </source>
</evidence>
<dbReference type="Pfam" id="PF03403">
    <property type="entry name" value="PAF-AH_p_II"/>
    <property type="match status" value="1"/>
</dbReference>
<evidence type="ECO:0000313" key="6">
    <source>
        <dbReference type="Proteomes" id="UP000310687"/>
    </source>
</evidence>
<evidence type="ECO:0000256" key="1">
    <source>
        <dbReference type="ARBA" id="ARBA00013201"/>
    </source>
</evidence>
<organism evidence="5 6">
    <name type="scientific">Aureobasidium pullulans</name>
    <name type="common">Black yeast</name>
    <name type="synonym">Pullularia pullulans</name>
    <dbReference type="NCBI Taxonomy" id="5580"/>
    <lineage>
        <taxon>Eukaryota</taxon>
        <taxon>Fungi</taxon>
        <taxon>Dikarya</taxon>
        <taxon>Ascomycota</taxon>
        <taxon>Pezizomycotina</taxon>
        <taxon>Dothideomycetes</taxon>
        <taxon>Dothideomycetidae</taxon>
        <taxon>Dothideales</taxon>
        <taxon>Saccotheciaceae</taxon>
        <taxon>Aureobasidium</taxon>
    </lineage>
</organism>
<reference evidence="5 6" key="1">
    <citation type="submission" date="2018-10" db="EMBL/GenBank/DDBJ databases">
        <title>Fifty Aureobasidium pullulans genomes reveal a recombining polyextremotolerant generalist.</title>
        <authorList>
            <person name="Gostincar C."/>
            <person name="Turk M."/>
            <person name="Zajc J."/>
            <person name="Gunde-Cimerman N."/>
        </authorList>
    </citation>
    <scope>NUCLEOTIDE SEQUENCE [LARGE SCALE GENOMIC DNA]</scope>
    <source>
        <strain evidence="5 6">EXF-11013</strain>
    </source>
</reference>
<protein>
    <recommendedName>
        <fullName evidence="1">1-alkyl-2-acetylglycerophosphocholine esterase</fullName>
        <ecNumber evidence="1">3.1.1.47</ecNumber>
    </recommendedName>
</protein>
<dbReference type="SUPFAM" id="SSF53474">
    <property type="entry name" value="alpha/beta-Hydrolases"/>
    <property type="match status" value="1"/>
</dbReference>
<name>A0A4S8X9A8_AURPU</name>
<dbReference type="Proteomes" id="UP000310687">
    <property type="component" value="Unassembled WGS sequence"/>
</dbReference>
<dbReference type="EMBL" id="QZAL01000203">
    <property type="protein sequence ID" value="THW33650.1"/>
    <property type="molecule type" value="Genomic_DNA"/>
</dbReference>
<dbReference type="InterPro" id="IPR029058">
    <property type="entry name" value="AB_hydrolase_fold"/>
</dbReference>
<accession>A0A4S8X9A8</accession>
<dbReference type="EC" id="3.1.1.47" evidence="1"/>
<evidence type="ECO:0000256" key="4">
    <source>
        <dbReference type="ARBA" id="ARBA00023098"/>
    </source>
</evidence>
<dbReference type="Gene3D" id="3.40.50.1820">
    <property type="entry name" value="alpha/beta hydrolase"/>
    <property type="match status" value="1"/>
</dbReference>
<keyword evidence="2 5" id="KW-0378">Hydrolase</keyword>
<dbReference type="PANTHER" id="PTHR10272">
    <property type="entry name" value="PLATELET-ACTIVATING FACTOR ACETYLHYDROLASE"/>
    <property type="match status" value="1"/>
</dbReference>
<proteinExistence type="predicted"/>